<keyword evidence="9" id="KW-1185">Reference proteome</keyword>
<evidence type="ECO:0000259" key="7">
    <source>
        <dbReference type="PROSITE" id="PS52053"/>
    </source>
</evidence>
<dbReference type="InterPro" id="IPR003591">
    <property type="entry name" value="Leu-rich_rpt_typical-subtyp"/>
</dbReference>
<dbReference type="EC" id="2.3.2.27" evidence="2"/>
<gene>
    <name evidence="8" type="ORF">CCOS864_02783</name>
</gene>
<dbReference type="InterPro" id="IPR001611">
    <property type="entry name" value="Leu-rich_rpt"/>
</dbReference>
<accession>A0A380SZZ1</accession>
<keyword evidence="4" id="KW-0677">Repeat</keyword>
<dbReference type="PANTHER" id="PTHR48051">
    <property type="match status" value="1"/>
</dbReference>
<dbReference type="Proteomes" id="UP000255177">
    <property type="component" value="Unassembled WGS sequence"/>
</dbReference>
<dbReference type="InterPro" id="IPR046673">
    <property type="entry name" value="ToxA_N"/>
</dbReference>
<dbReference type="SMART" id="SM00369">
    <property type="entry name" value="LRR_TYP"/>
    <property type="match status" value="5"/>
</dbReference>
<evidence type="ECO:0000313" key="9">
    <source>
        <dbReference type="Proteomes" id="UP000255177"/>
    </source>
</evidence>
<dbReference type="GO" id="GO:0005737">
    <property type="term" value="C:cytoplasm"/>
    <property type="evidence" value="ECO:0007669"/>
    <property type="project" value="TreeGrafter"/>
</dbReference>
<dbReference type="PROSITE" id="PS52053">
    <property type="entry name" value="NEL"/>
    <property type="match status" value="1"/>
</dbReference>
<evidence type="ECO:0000256" key="2">
    <source>
        <dbReference type="ARBA" id="ARBA00012483"/>
    </source>
</evidence>
<dbReference type="Pfam" id="PF20178">
    <property type="entry name" value="ToxA_N"/>
    <property type="match status" value="1"/>
</dbReference>
<dbReference type="EMBL" id="UIDD01000007">
    <property type="protein sequence ID" value="SUQ63333.1"/>
    <property type="molecule type" value="Genomic_DNA"/>
</dbReference>
<keyword evidence="5" id="KW-0843">Virulence</keyword>
<keyword evidence="3" id="KW-0433">Leucine-rich repeat</keyword>
<comment type="catalytic activity">
    <reaction evidence="1">
        <text>S-ubiquitinyl-[E2 ubiquitin-conjugating enzyme]-L-cysteine + [acceptor protein]-L-lysine = [E2 ubiquitin-conjugating enzyme]-L-cysteine + N(6)-ubiquitinyl-[acceptor protein]-L-lysine.</text>
        <dbReference type="EC" id="2.3.2.27"/>
    </reaction>
</comment>
<evidence type="ECO:0000256" key="6">
    <source>
        <dbReference type="PROSITE-ProRule" id="PRU01398"/>
    </source>
</evidence>
<dbReference type="SUPFAM" id="SSF52058">
    <property type="entry name" value="L domain-like"/>
    <property type="match status" value="1"/>
</dbReference>
<proteinExistence type="inferred from homology"/>
<dbReference type="InterPro" id="IPR050216">
    <property type="entry name" value="LRR_domain-containing"/>
</dbReference>
<comment type="caution">
    <text evidence="6">Lacks conserved residue(s) required for the propagation of feature annotation.</text>
</comment>
<keyword evidence="6" id="KW-0833">Ubl conjugation pathway</keyword>
<keyword evidence="6" id="KW-1035">Host cytoplasm</keyword>
<evidence type="ECO:0000256" key="4">
    <source>
        <dbReference type="ARBA" id="ARBA00022737"/>
    </source>
</evidence>
<dbReference type="GO" id="GO:0005576">
    <property type="term" value="C:extracellular region"/>
    <property type="evidence" value="ECO:0007669"/>
    <property type="project" value="UniProtKB-UniRule"/>
</dbReference>
<dbReference type="PANTHER" id="PTHR48051:SF46">
    <property type="entry name" value="LEUCINE RICH REPEAT-CONTAINING DOMAIN PROTEIN"/>
    <property type="match status" value="1"/>
</dbReference>
<dbReference type="Gene3D" id="3.80.10.10">
    <property type="entry name" value="Ribonuclease Inhibitor"/>
    <property type="match status" value="1"/>
</dbReference>
<sequence>MTSSHPNVAFLQARVPSWIARLKRSELAAVLPDSATSSQPQWLRSASRPMRNALHASQARSHASRHEAARAFADLQSAYEFCEPVLENWLQTRFNVTVDILEARFVRRAAGFRISSVSLFEAALKNFSRDELIALASDKTSVLTATDSEAPYPDLLSISAADFAEGCRELDLGKRYQEHLENVLLMGGDKDVLRSKKKTAMRDLMEVQANIARIRDDLDEQGYATVRALLRQSADAPADAPLKVALAQGNVFDASLCTRLALFGVALTQIVIIAPSTVDSTEIVPCIVYIPGDPLHPFKQYASLEAFKTDLISRLADRGFRRFLASFATIKERPGFLDLLVDPQSLRRAQHWQQVDVRRELFDVLYNESVQYIKDQSRALVVSSQDCDEMLRGDLDAGYNTTLAVLGGATLFMPVMGVAFTVVLAAKLLARLFHGADHWNVRVQETGQAFLRAILLNAAIADGEEEDELTVPSAMARLVVVRLDDGREQLWHPDLLPYAQDVRWKNQLAPNRQNGIYDADGKQWVRIDNDIYQVEKDTELDKWRILSPRDPSLFRPVLEHNGQGAWHHVMEKPQRWSKATLLRRLGTVVERFAAAELQLLGDISGVTIDELRQVFRDDLPLPIVLHETLLRLAADRQVLGLISRARRGSLLAEDYSPVVQILVKLPNWPPGKTIELYDSVEYWGAPLQVHGDGQEGVEPLKVSRADLQHNRLIDRVVEVLADAPRRRRDLSDDEEEPQEGNASRWASVCADLANGLERVRRALFEQFYHHSAPSLLDVPVDDEQVLMTLQRLFPGLTRSVAAQVLRTVDVRERALWQARQEPSMELTERVVEVSRRVRLSQAFTDFELGYLHNEDTQRLALNLLEHLPGWPGQLRLELRESTRTGRLVASVGEVSATNSRVLVRTEQNWHLYDAGGLGLGTTSSARYGFFAGLFAALPALTRNALPTSMASAEALRRRLRDLATEQPERARRLLGIAAPPRWLEASLPAVAGRRAYPGHSVVNRLFGSRTLQQRLEAMFVDDTPEQIAVRLERLAGSQEQSEQAVAALERASIAFSVSLDNWVEGRAFDIVLHGHDQHYWVRSQQRQQIAQLLSAAWRLRAVDNRVIRLPSGGIQLRLSGLALDSLPVLNGELAGVEILVLSALDITSIPDGFLRAFPNLRDLQIEGIALQSLPTDIGQLPALEYLLLTCPGMSPEALAPLRHSTSLTALYIEFATPAPTLWTTEHLAALAAIDTLRELSIFASQARFEAGALVSLAQLHRLMLINNQITLDADTVGQWQGLTRLQHLDLSGNPLGRAPQLGSLTGLQRLRLDQTGITEWPQGLETLPSLTLVSLLGNRFTQVPAGAGRVPGLRLTLPYLPQAERARVEGEMIAAGNPHRAMEWAQHEPVMNLVEGGNALQRVNWQIMRENQGVGMRLLFDVLERMSRTESAWLNRDAFLQTVHSLFDQMYERQVLREAIGRAVVLYTNEARDDFYILDQVLEYAQAQRAIQQRGDARSVLITQGRLRGRSRALFRYVEAHFHEWRQPGRAIELYEVFEDFHFRLAQRLPMTLPLLGRAIRTPHDWITETHLQAALDAVSSSEARELGNWLRTEGYWAGYLRAVFAERYGLLNERARMARDYLNALAEGREQPEALDDEVRDLLAMAMQVQPASVATVAHDPERMTQWRDRLETLVGQQRAALSVTLTEEVITPVAPA</sequence>
<keyword evidence="6" id="KW-0964">Secreted</keyword>
<organism evidence="8 9">
    <name type="scientific">Pseudomonas wadenswilerensis</name>
    <dbReference type="NCBI Taxonomy" id="1785161"/>
    <lineage>
        <taxon>Bacteria</taxon>
        <taxon>Pseudomonadati</taxon>
        <taxon>Pseudomonadota</taxon>
        <taxon>Gammaproteobacteria</taxon>
        <taxon>Pseudomonadales</taxon>
        <taxon>Pseudomonadaceae</taxon>
        <taxon>Pseudomonas</taxon>
    </lineage>
</organism>
<reference evidence="9" key="1">
    <citation type="submission" date="2018-07" db="EMBL/GenBank/DDBJ databases">
        <authorList>
            <person name="Blom J."/>
        </authorList>
    </citation>
    <scope>NUCLEOTIDE SEQUENCE [LARGE SCALE GENOMIC DNA]</scope>
    <source>
        <strain evidence="9">CCOS 864</strain>
    </source>
</reference>
<protein>
    <recommendedName>
        <fullName evidence="2">RING-type E3 ubiquitin transferase</fullName>
        <ecNumber evidence="2">2.3.2.27</ecNumber>
    </recommendedName>
</protein>
<dbReference type="PROSITE" id="PS51450">
    <property type="entry name" value="LRR"/>
    <property type="match status" value="1"/>
</dbReference>
<feature type="domain" description="NEL" evidence="7">
    <location>
        <begin position="1376"/>
        <end position="1698"/>
    </location>
</feature>
<dbReference type="GO" id="GO:0016567">
    <property type="term" value="P:protein ubiquitination"/>
    <property type="evidence" value="ECO:0007669"/>
    <property type="project" value="InterPro"/>
</dbReference>
<dbReference type="InterPro" id="IPR032675">
    <property type="entry name" value="LRR_dom_sf"/>
</dbReference>
<evidence type="ECO:0000256" key="3">
    <source>
        <dbReference type="ARBA" id="ARBA00022614"/>
    </source>
</evidence>
<name>A0A380SZZ1_9PSED</name>
<dbReference type="Gene3D" id="1.20.58.360">
    <property type="entry name" value="Shigella T3SS effector IpaH defines"/>
    <property type="match status" value="1"/>
</dbReference>
<comment type="similarity">
    <text evidence="6">Belongs to the LRR-containing bacterial E3 ligase family.</text>
</comment>
<dbReference type="InterPro" id="IPR029487">
    <property type="entry name" value="NEL_dom"/>
</dbReference>
<evidence type="ECO:0000313" key="8">
    <source>
        <dbReference type="EMBL" id="SUQ63333.1"/>
    </source>
</evidence>
<evidence type="ECO:0000256" key="1">
    <source>
        <dbReference type="ARBA" id="ARBA00000900"/>
    </source>
</evidence>
<dbReference type="GO" id="GO:0061630">
    <property type="term" value="F:ubiquitin protein ligase activity"/>
    <property type="evidence" value="ECO:0007669"/>
    <property type="project" value="UniProtKB-EC"/>
</dbReference>
<dbReference type="Pfam" id="PF14496">
    <property type="entry name" value="NEL"/>
    <property type="match status" value="1"/>
</dbReference>
<evidence type="ECO:0000256" key="5">
    <source>
        <dbReference type="ARBA" id="ARBA00023026"/>
    </source>
</evidence>